<gene>
    <name evidence="1" type="ORF">DN068_00680</name>
</gene>
<dbReference type="RefSeq" id="WP_110996952.1">
    <property type="nucleotide sequence ID" value="NZ_QKTW01000002.1"/>
</dbReference>
<protein>
    <submittedName>
        <fullName evidence="1">Uncharacterized protein</fullName>
    </submittedName>
</protein>
<dbReference type="EMBL" id="QKTW01000002">
    <property type="protein sequence ID" value="PZF74746.1"/>
    <property type="molecule type" value="Genomic_DNA"/>
</dbReference>
<evidence type="ECO:0000313" key="2">
    <source>
        <dbReference type="Proteomes" id="UP000248745"/>
    </source>
</evidence>
<organism evidence="1 2">
    <name type="scientific">Taibaiella soli</name>
    <dbReference type="NCBI Taxonomy" id="1649169"/>
    <lineage>
        <taxon>Bacteria</taxon>
        <taxon>Pseudomonadati</taxon>
        <taxon>Bacteroidota</taxon>
        <taxon>Chitinophagia</taxon>
        <taxon>Chitinophagales</taxon>
        <taxon>Chitinophagaceae</taxon>
        <taxon>Taibaiella</taxon>
    </lineage>
</organism>
<name>A0A2W2BMR6_9BACT</name>
<comment type="caution">
    <text evidence="1">The sequence shown here is derived from an EMBL/GenBank/DDBJ whole genome shotgun (WGS) entry which is preliminary data.</text>
</comment>
<reference evidence="1 2" key="1">
    <citation type="submission" date="2018-06" db="EMBL/GenBank/DDBJ databases">
        <title>Mucibacter soli gen. nov., sp. nov., a new member of the family Chitinophagaceae producing mucin.</title>
        <authorList>
            <person name="Kim M.-K."/>
            <person name="Park S."/>
            <person name="Kim T.-S."/>
            <person name="Joung Y."/>
            <person name="Han J.-H."/>
            <person name="Kim S.B."/>
        </authorList>
    </citation>
    <scope>NUCLEOTIDE SEQUENCE [LARGE SCALE GENOMIC DNA]</scope>
    <source>
        <strain evidence="1 2">R1-15</strain>
    </source>
</reference>
<accession>A0A2W2BMR6</accession>
<proteinExistence type="predicted"/>
<sequence>MVRITDNKLIIELESNFPALLLRDLQESLITVLKRYNEDRNEDRLYDVNCLTLLQAMLPEPEDLERAYDIKA</sequence>
<keyword evidence="2" id="KW-1185">Reference proteome</keyword>
<dbReference type="Proteomes" id="UP000248745">
    <property type="component" value="Unassembled WGS sequence"/>
</dbReference>
<evidence type="ECO:0000313" key="1">
    <source>
        <dbReference type="EMBL" id="PZF74746.1"/>
    </source>
</evidence>
<dbReference type="AlphaFoldDB" id="A0A2W2BMR6"/>